<dbReference type="Pfam" id="PF08282">
    <property type="entry name" value="Hydrolase_3"/>
    <property type="match status" value="1"/>
</dbReference>
<dbReference type="InterPro" id="IPR023214">
    <property type="entry name" value="HAD_sf"/>
</dbReference>
<dbReference type="GO" id="GO:0016791">
    <property type="term" value="F:phosphatase activity"/>
    <property type="evidence" value="ECO:0007669"/>
    <property type="project" value="TreeGrafter"/>
</dbReference>
<dbReference type="SUPFAM" id="SSF56784">
    <property type="entry name" value="HAD-like"/>
    <property type="match status" value="1"/>
</dbReference>
<dbReference type="Proteomes" id="UP000613512">
    <property type="component" value="Unassembled WGS sequence"/>
</dbReference>
<comment type="caution">
    <text evidence="1">The sequence shown here is derived from an EMBL/GenBank/DDBJ whole genome shotgun (WGS) entry which is preliminary data.</text>
</comment>
<dbReference type="InterPro" id="IPR006379">
    <property type="entry name" value="HAD-SF_hydro_IIB"/>
</dbReference>
<dbReference type="AlphaFoldDB" id="A0A916S631"/>
<dbReference type="RefSeq" id="WP_188385541.1">
    <property type="nucleotide sequence ID" value="NZ_BMEY01000018.1"/>
</dbReference>
<dbReference type="GO" id="GO:0000287">
    <property type="term" value="F:magnesium ion binding"/>
    <property type="evidence" value="ECO:0007669"/>
    <property type="project" value="TreeGrafter"/>
</dbReference>
<keyword evidence="2" id="KW-1185">Reference proteome</keyword>
<evidence type="ECO:0000313" key="1">
    <source>
        <dbReference type="EMBL" id="GGA85365.1"/>
    </source>
</evidence>
<dbReference type="CDD" id="cd07517">
    <property type="entry name" value="HAD_HPP"/>
    <property type="match status" value="1"/>
</dbReference>
<dbReference type="EMBL" id="BMEY01000018">
    <property type="protein sequence ID" value="GGA85365.1"/>
    <property type="molecule type" value="Genomic_DNA"/>
</dbReference>
<dbReference type="InterPro" id="IPR036412">
    <property type="entry name" value="HAD-like_sf"/>
</dbReference>
<dbReference type="Gene3D" id="3.40.50.1000">
    <property type="entry name" value="HAD superfamily/HAD-like"/>
    <property type="match status" value="1"/>
</dbReference>
<reference evidence="1" key="2">
    <citation type="submission" date="2020-09" db="EMBL/GenBank/DDBJ databases">
        <authorList>
            <person name="Sun Q."/>
            <person name="Zhou Y."/>
        </authorList>
    </citation>
    <scope>NUCLEOTIDE SEQUENCE</scope>
    <source>
        <strain evidence="1">CGMCC 1.12408</strain>
    </source>
</reference>
<dbReference type="PANTHER" id="PTHR10000">
    <property type="entry name" value="PHOSPHOSERINE PHOSPHATASE"/>
    <property type="match status" value="1"/>
</dbReference>
<proteinExistence type="predicted"/>
<reference evidence="1" key="1">
    <citation type="journal article" date="2014" name="Int. J. Syst. Evol. Microbiol.">
        <title>Complete genome sequence of Corynebacterium casei LMG S-19264T (=DSM 44701T), isolated from a smear-ripened cheese.</title>
        <authorList>
            <consortium name="US DOE Joint Genome Institute (JGI-PGF)"/>
            <person name="Walter F."/>
            <person name="Albersmeier A."/>
            <person name="Kalinowski J."/>
            <person name="Ruckert C."/>
        </authorList>
    </citation>
    <scope>NUCLEOTIDE SEQUENCE</scope>
    <source>
        <strain evidence="1">CGMCC 1.12408</strain>
    </source>
</reference>
<dbReference type="SFLD" id="SFLDG01140">
    <property type="entry name" value="C2.B:_Phosphomannomutase_and_P"/>
    <property type="match status" value="1"/>
</dbReference>
<name>A0A916S631_9BACI</name>
<organism evidence="1 2">
    <name type="scientific">Ornithinibacillus halotolerans</name>
    <dbReference type="NCBI Taxonomy" id="1274357"/>
    <lineage>
        <taxon>Bacteria</taxon>
        <taxon>Bacillati</taxon>
        <taxon>Bacillota</taxon>
        <taxon>Bacilli</taxon>
        <taxon>Bacillales</taxon>
        <taxon>Bacillaceae</taxon>
        <taxon>Ornithinibacillus</taxon>
    </lineage>
</organism>
<accession>A0A916S631</accession>
<evidence type="ECO:0000313" key="2">
    <source>
        <dbReference type="Proteomes" id="UP000613512"/>
    </source>
</evidence>
<dbReference type="Gene3D" id="3.30.1240.10">
    <property type="match status" value="1"/>
</dbReference>
<dbReference type="SFLD" id="SFLDS00003">
    <property type="entry name" value="Haloacid_Dehalogenase"/>
    <property type="match status" value="1"/>
</dbReference>
<protein>
    <submittedName>
        <fullName evidence="1">Phosphatase</fullName>
    </submittedName>
</protein>
<gene>
    <name evidence="1" type="ORF">GCM10008025_30500</name>
</gene>
<dbReference type="NCBIfam" id="TIGR01484">
    <property type="entry name" value="HAD-SF-IIB"/>
    <property type="match status" value="1"/>
</dbReference>
<dbReference type="PANTHER" id="PTHR10000:SF25">
    <property type="entry name" value="PHOSPHATASE YKRA-RELATED"/>
    <property type="match status" value="1"/>
</dbReference>
<sequence>MAEQKSMIFFDIDGTLLDHEKNLPNSTKEAIQELKRMGHIVAIATGRGPFMYKDLREELGINTYVSYNGQYVVVEGEEVYTNPLDKSSLKKLTEQALLNKHPVVFMDPNVMKANVPEHPFITESIQTLKVNLPAYAPLHYEENEIFQTLLFCEEKDEKQYKEAYPEFDFIRWHPYSTDVLPKGGSKANGIEKAIQKLNITMERVYAFGDGLNDVEMLSTIVNSVAMGNGVDEAKTVAKYVTKSVDEDGIYHGLKMVGLL</sequence>
<dbReference type="InterPro" id="IPR000150">
    <property type="entry name" value="Cof"/>
</dbReference>
<dbReference type="NCBIfam" id="TIGR00099">
    <property type="entry name" value="Cof-subfamily"/>
    <property type="match status" value="1"/>
</dbReference>
<dbReference type="SFLD" id="SFLDG01144">
    <property type="entry name" value="C2.B.4:_PGP_Like"/>
    <property type="match status" value="1"/>
</dbReference>
<dbReference type="GO" id="GO:0005829">
    <property type="term" value="C:cytosol"/>
    <property type="evidence" value="ECO:0007669"/>
    <property type="project" value="TreeGrafter"/>
</dbReference>